<accession>A0ABV5JE00</accession>
<dbReference type="Pfam" id="PF00011">
    <property type="entry name" value="HSP20"/>
    <property type="match status" value="1"/>
</dbReference>
<evidence type="ECO:0000259" key="4">
    <source>
        <dbReference type="PROSITE" id="PS01031"/>
    </source>
</evidence>
<dbReference type="EMBL" id="JBHMEA010000024">
    <property type="protein sequence ID" value="MFB9231675.1"/>
    <property type="molecule type" value="Genomic_DNA"/>
</dbReference>
<comment type="similarity">
    <text evidence="1 2">Belongs to the small heat shock protein (HSP20) family.</text>
</comment>
<dbReference type="InterPro" id="IPR031107">
    <property type="entry name" value="Small_HSP"/>
</dbReference>
<feature type="region of interest" description="Disordered" evidence="3">
    <location>
        <begin position="1"/>
        <end position="20"/>
    </location>
</feature>
<organism evidence="5 6">
    <name type="scientific">Pseudohalocynthiibacter aestuariivivens</name>
    <dbReference type="NCBI Taxonomy" id="1591409"/>
    <lineage>
        <taxon>Bacteria</taxon>
        <taxon>Pseudomonadati</taxon>
        <taxon>Pseudomonadota</taxon>
        <taxon>Alphaproteobacteria</taxon>
        <taxon>Rhodobacterales</taxon>
        <taxon>Paracoccaceae</taxon>
        <taxon>Pseudohalocynthiibacter</taxon>
    </lineage>
</organism>
<feature type="domain" description="SHSP" evidence="4">
    <location>
        <begin position="62"/>
        <end position="178"/>
    </location>
</feature>
<dbReference type="Gene3D" id="2.60.40.790">
    <property type="match status" value="1"/>
</dbReference>
<dbReference type="CDD" id="cd06464">
    <property type="entry name" value="ACD_sHsps-like"/>
    <property type="match status" value="1"/>
</dbReference>
<evidence type="ECO:0000313" key="6">
    <source>
        <dbReference type="Proteomes" id="UP001589683"/>
    </source>
</evidence>
<comment type="caution">
    <text evidence="5">The sequence shown here is derived from an EMBL/GenBank/DDBJ whole genome shotgun (WGS) entry which is preliminary data.</text>
</comment>
<keyword evidence="6" id="KW-1185">Reference proteome</keyword>
<dbReference type="SUPFAM" id="SSF49764">
    <property type="entry name" value="HSP20-like chaperones"/>
    <property type="match status" value="1"/>
</dbReference>
<gene>
    <name evidence="5" type="ORF">ACFFUT_07740</name>
</gene>
<sequence>MNKKSDIAVKTKEDMPDASRSQWHPLLDLREEIENVFDEFQGGWPFGRLARQWKVPTLSTPFDFGTKVPAIDVIDKEKEVQIKAELPGMDENDIEVELSDRMLTIRGEKKEEREEGEKEGNYYLSERRYGSFTRSLAVPEGVNTDKVDASFSKGVLTVTLPKLPEAKAKTKKVKVKAKA</sequence>
<name>A0ABV5JE00_9RHOB</name>
<proteinExistence type="inferred from homology"/>
<dbReference type="InterPro" id="IPR008978">
    <property type="entry name" value="HSP20-like_chaperone"/>
</dbReference>
<dbReference type="RefSeq" id="WP_213890278.1">
    <property type="nucleotide sequence ID" value="NZ_JAGFNU010000009.1"/>
</dbReference>
<protein>
    <submittedName>
        <fullName evidence="5">Hsp20/alpha crystallin family protein</fullName>
    </submittedName>
</protein>
<feature type="compositionally biased region" description="Basic and acidic residues" evidence="3">
    <location>
        <begin position="1"/>
        <end position="17"/>
    </location>
</feature>
<dbReference type="PROSITE" id="PS01031">
    <property type="entry name" value="SHSP"/>
    <property type="match status" value="1"/>
</dbReference>
<dbReference type="Proteomes" id="UP001589683">
    <property type="component" value="Unassembled WGS sequence"/>
</dbReference>
<evidence type="ECO:0000256" key="2">
    <source>
        <dbReference type="RuleBase" id="RU003616"/>
    </source>
</evidence>
<evidence type="ECO:0000313" key="5">
    <source>
        <dbReference type="EMBL" id="MFB9231675.1"/>
    </source>
</evidence>
<dbReference type="PANTHER" id="PTHR11527">
    <property type="entry name" value="HEAT-SHOCK PROTEIN 20 FAMILY MEMBER"/>
    <property type="match status" value="1"/>
</dbReference>
<dbReference type="InterPro" id="IPR002068">
    <property type="entry name" value="A-crystallin/Hsp20_dom"/>
</dbReference>
<reference evidence="5 6" key="1">
    <citation type="submission" date="2024-09" db="EMBL/GenBank/DDBJ databases">
        <authorList>
            <person name="Sun Q."/>
            <person name="Mori K."/>
        </authorList>
    </citation>
    <scope>NUCLEOTIDE SEQUENCE [LARGE SCALE GENOMIC DNA]</scope>
    <source>
        <strain evidence="5 6">CECT 8726</strain>
    </source>
</reference>
<evidence type="ECO:0000256" key="3">
    <source>
        <dbReference type="SAM" id="MobiDB-lite"/>
    </source>
</evidence>
<evidence type="ECO:0000256" key="1">
    <source>
        <dbReference type="PROSITE-ProRule" id="PRU00285"/>
    </source>
</evidence>